<protein>
    <submittedName>
        <fullName evidence="2">Putative RNA-binding protein with PIN domain</fullName>
    </submittedName>
</protein>
<dbReference type="Proteomes" id="UP000544110">
    <property type="component" value="Unassembled WGS sequence"/>
</dbReference>
<dbReference type="AlphaFoldDB" id="A0A7Y9RTF4"/>
<dbReference type="EMBL" id="JACCAC010000001">
    <property type="protein sequence ID" value="NYG56301.1"/>
    <property type="molecule type" value="Genomic_DNA"/>
</dbReference>
<dbReference type="InterPro" id="IPR010298">
    <property type="entry name" value="YacP-like"/>
</dbReference>
<feature type="coiled-coil region" evidence="1">
    <location>
        <begin position="129"/>
        <end position="248"/>
    </location>
</feature>
<sequence>MAPDADLAALPEPVRARVVALTADVLPAVTPLPPALRKVADFAPGRRARLGATAIAAALDADDDLRRRVATQLGAAAPALAALATAEVVDAPEPDAAVQDPVDRAAVLWLARPEGWEEPCGAALAVLAAREAEAEAAREQGGLARAERRVAELEEALRDARARVRDQADEARREHQVLRRRLGEARVAEKEARAALEAAEAARAAEVAAATAASSAAEAEVRRLRAQVEELQAAAGQSRSQARAEREEVSARARLLLDTVLEAAAGLRRELALPTATSTPGERAEAELVEAADPAGEPPQRPGSAAPVSPAVLEQLLARPRCRLIVDGYNVTKTAYASSTLEAQRTRLVAALAPLVARTGAETTVVFDAAAATHRPVVPGPRGVRVVWSPPGVIADDVVRRLVAAEPEGRPTVVVTSDQELRRDVSRAGARVVDATVLVAALR</sequence>
<proteinExistence type="predicted"/>
<keyword evidence="1" id="KW-0175">Coiled coil</keyword>
<dbReference type="PANTHER" id="PTHR34547">
    <property type="entry name" value="YACP-LIKE NYN DOMAIN PROTEIN"/>
    <property type="match status" value="1"/>
</dbReference>
<gene>
    <name evidence="2" type="ORF">BJ989_002605</name>
</gene>
<keyword evidence="3" id="KW-1185">Reference proteome</keyword>
<accession>A0A7Y9RTF4</accession>
<dbReference type="RefSeq" id="WP_179518575.1">
    <property type="nucleotide sequence ID" value="NZ_JACCAC010000001.1"/>
</dbReference>
<evidence type="ECO:0000313" key="3">
    <source>
        <dbReference type="Proteomes" id="UP000544110"/>
    </source>
</evidence>
<evidence type="ECO:0000256" key="1">
    <source>
        <dbReference type="SAM" id="Coils"/>
    </source>
</evidence>
<reference evidence="2 3" key="1">
    <citation type="submission" date="2020-07" db="EMBL/GenBank/DDBJ databases">
        <title>Sequencing the genomes of 1000 actinobacteria strains.</title>
        <authorList>
            <person name="Klenk H.-P."/>
        </authorList>
    </citation>
    <scope>NUCLEOTIDE SEQUENCE [LARGE SCALE GENOMIC DNA]</scope>
    <source>
        <strain evidence="2 3">DSM 24552</strain>
    </source>
</reference>
<comment type="caution">
    <text evidence="2">The sequence shown here is derived from an EMBL/GenBank/DDBJ whole genome shotgun (WGS) entry which is preliminary data.</text>
</comment>
<evidence type="ECO:0000313" key="2">
    <source>
        <dbReference type="EMBL" id="NYG56301.1"/>
    </source>
</evidence>
<name>A0A7Y9RTF4_9ACTN</name>
<dbReference type="Pfam" id="PF05991">
    <property type="entry name" value="NYN_YacP"/>
    <property type="match status" value="1"/>
</dbReference>
<dbReference type="PANTHER" id="PTHR34547:SF1">
    <property type="entry name" value="YACP-LIKE NYN DOMAIN PROTEIN"/>
    <property type="match status" value="1"/>
</dbReference>
<organism evidence="2 3">
    <name type="scientific">Nocardioides perillae</name>
    <dbReference type="NCBI Taxonomy" id="1119534"/>
    <lineage>
        <taxon>Bacteria</taxon>
        <taxon>Bacillati</taxon>
        <taxon>Actinomycetota</taxon>
        <taxon>Actinomycetes</taxon>
        <taxon>Propionibacteriales</taxon>
        <taxon>Nocardioidaceae</taxon>
        <taxon>Nocardioides</taxon>
    </lineage>
</organism>